<accession>A0A7W9AES6</accession>
<dbReference type="RefSeq" id="WP_184014523.1">
    <property type="nucleotide sequence ID" value="NZ_JACIJC010000001.1"/>
</dbReference>
<keyword evidence="1" id="KW-0812">Transmembrane</keyword>
<dbReference type="EMBL" id="JACIJC010000001">
    <property type="protein sequence ID" value="MBB5684285.1"/>
    <property type="molecule type" value="Genomic_DNA"/>
</dbReference>
<evidence type="ECO:0000313" key="4">
    <source>
        <dbReference type="Proteomes" id="UP000549617"/>
    </source>
</evidence>
<reference evidence="3 4" key="1">
    <citation type="submission" date="2020-08" db="EMBL/GenBank/DDBJ databases">
        <title>Genomic Encyclopedia of Type Strains, Phase IV (KMG-IV): sequencing the most valuable type-strain genomes for metagenomic binning, comparative biology and taxonomic classification.</title>
        <authorList>
            <person name="Goeker M."/>
        </authorList>
    </citation>
    <scope>NUCLEOTIDE SEQUENCE [LARGE SCALE GENOMIC DNA]</scope>
    <source>
        <strain evidence="3 4">DSM 25079</strain>
    </source>
</reference>
<feature type="signal peptide" evidence="2">
    <location>
        <begin position="1"/>
        <end position="21"/>
    </location>
</feature>
<evidence type="ECO:0000256" key="1">
    <source>
        <dbReference type="SAM" id="Phobius"/>
    </source>
</evidence>
<keyword evidence="4" id="KW-1185">Reference proteome</keyword>
<keyword evidence="1" id="KW-0472">Membrane</keyword>
<dbReference type="Proteomes" id="UP000549617">
    <property type="component" value="Unassembled WGS sequence"/>
</dbReference>
<evidence type="ECO:0000313" key="3">
    <source>
        <dbReference type="EMBL" id="MBB5684285.1"/>
    </source>
</evidence>
<feature type="transmembrane region" description="Helical" evidence="1">
    <location>
        <begin position="246"/>
        <end position="265"/>
    </location>
</feature>
<evidence type="ECO:0008006" key="5">
    <source>
        <dbReference type="Google" id="ProtNLM"/>
    </source>
</evidence>
<sequence length="947" mass="99551">MGKVVKTVVSIAAAVAAVALAIPTGGTSLLAYSLGVSAVAATAIAAGLAIGSTLLAGRPKAPDVSENATDRLLTSINPRATRKMAMGSTALATDILDQEFTNDQAYLHRFVVVASHKIHAVNEIWFDDKLAWTLVGGVQGDFVGYLTVAPILEGSAGNAINISARMGSSRRYTGCAYVHFRFKLTGNSKKTESPFAQAIPTRVTIKGNGAYVYDPRLDSTAGGSGSCRANNQTTWIWNSNAARNPALLLLWYMLGWKISGFLVVGKGIPPDRIDMASFITAANLCDEAVTKAAGGTEPRYRADGIFGEGDSPTLVMDNLKAAMNADLDDVDGQIRVTVFHNDLATPIAAFTENDVMGALQWRPHTALDSSFNVVRGSYTDPSDASLFQLVEYPEVSLPSPDGIERVETFDLALVQSPGQAQRLAKQRLQRGQYGGALQGVWQATAWKGQKGDVITQSHASLGFVNKLFRIAEGTTQVDGTVPMILREEHEDIYAWDAEEAPAVAAADPTVYDFSKNVLIEGIDESAATANWDEVYGDGKPEDYATSADNMVINGSLADNAAHWDTAGGVFLYAVPPGDKVPFALVFPIAGAGTEAYANDNSLIPLSGAPAFFVSGYSGRDGTATELGIYVAWYQADGSVSAILSDETRSILPPVALSFEPFNVKFTPPADAVAFKISPFGNGNATQTYIGGIRVAKTEPAADVTFLIEGPASATLARDYGGAVKAGVLPKTFVYKMVRAGLDVTGAATFSATALTGSATFSWTGSALEITDCSPAARIEVTGTYTGTARKIILEIGEIRDPPPAAGSGGTSGTVDYTSAISPSTANTYGTANARVLVAKAGATGVVDLTFPGQYYKTSNGVIYCNGKVRWRVVGGVFADLGSEEVSPSSAIRNGAPDYENTPGWLAISRQKTGLTPGTDYEFDLLLRKVGSVIGDAEWVGTFTAAGA</sequence>
<organism evidence="3 4">
    <name type="scientific">Sphingobium boeckii</name>
    <dbReference type="NCBI Taxonomy" id="1082345"/>
    <lineage>
        <taxon>Bacteria</taxon>
        <taxon>Pseudomonadati</taxon>
        <taxon>Pseudomonadota</taxon>
        <taxon>Alphaproteobacteria</taxon>
        <taxon>Sphingomonadales</taxon>
        <taxon>Sphingomonadaceae</taxon>
        <taxon>Sphingobium</taxon>
    </lineage>
</organism>
<keyword evidence="1" id="KW-1133">Transmembrane helix</keyword>
<dbReference type="AlphaFoldDB" id="A0A7W9AES6"/>
<feature type="chain" id="PRO_5030691532" description="Tip attachment protein J domain-containing protein" evidence="2">
    <location>
        <begin position="22"/>
        <end position="947"/>
    </location>
</feature>
<name>A0A7W9AES6_9SPHN</name>
<comment type="caution">
    <text evidence="3">The sequence shown here is derived from an EMBL/GenBank/DDBJ whole genome shotgun (WGS) entry which is preliminary data.</text>
</comment>
<proteinExistence type="predicted"/>
<gene>
    <name evidence="3" type="ORF">FHS49_000276</name>
</gene>
<feature type="transmembrane region" description="Helical" evidence="1">
    <location>
        <begin position="31"/>
        <end position="56"/>
    </location>
</feature>
<keyword evidence="2" id="KW-0732">Signal</keyword>
<evidence type="ECO:0000256" key="2">
    <source>
        <dbReference type="SAM" id="SignalP"/>
    </source>
</evidence>
<protein>
    <recommendedName>
        <fullName evidence="5">Tip attachment protein J domain-containing protein</fullName>
    </recommendedName>
</protein>